<gene>
    <name evidence="2" type="ORF">J2I46_21385</name>
</gene>
<reference evidence="2 3" key="1">
    <citation type="submission" date="2021-03" db="EMBL/GenBank/DDBJ databases">
        <title>Fibrella sp. HMF5405 genome sequencing and assembly.</title>
        <authorList>
            <person name="Kang H."/>
            <person name="Kim H."/>
            <person name="Bae S."/>
            <person name="Joh K."/>
        </authorList>
    </citation>
    <scope>NUCLEOTIDE SEQUENCE [LARGE SCALE GENOMIC DNA]</scope>
    <source>
        <strain evidence="2 3">HMF5405</strain>
    </source>
</reference>
<keyword evidence="1" id="KW-0732">Signal</keyword>
<feature type="chain" id="PRO_5047015262" evidence="1">
    <location>
        <begin position="23"/>
        <end position="167"/>
    </location>
</feature>
<evidence type="ECO:0000313" key="3">
    <source>
        <dbReference type="Proteomes" id="UP000664628"/>
    </source>
</evidence>
<dbReference type="EMBL" id="JAFMYW010000007">
    <property type="protein sequence ID" value="MBO0951153.1"/>
    <property type="molecule type" value="Genomic_DNA"/>
</dbReference>
<accession>A0ABS3JMC3</accession>
<evidence type="ECO:0000256" key="1">
    <source>
        <dbReference type="SAM" id="SignalP"/>
    </source>
</evidence>
<evidence type="ECO:0000313" key="2">
    <source>
        <dbReference type="EMBL" id="MBO0951153.1"/>
    </source>
</evidence>
<name>A0ABS3JMC3_9BACT</name>
<dbReference type="Proteomes" id="UP000664628">
    <property type="component" value="Unassembled WGS sequence"/>
</dbReference>
<organism evidence="2 3">
    <name type="scientific">Fibrella forsythiae</name>
    <dbReference type="NCBI Taxonomy" id="2817061"/>
    <lineage>
        <taxon>Bacteria</taxon>
        <taxon>Pseudomonadati</taxon>
        <taxon>Bacteroidota</taxon>
        <taxon>Cytophagia</taxon>
        <taxon>Cytophagales</taxon>
        <taxon>Spirosomataceae</taxon>
        <taxon>Fibrella</taxon>
    </lineage>
</organism>
<proteinExistence type="predicted"/>
<sequence>MSYCKFLILLAWLGVISVNVLAQPYVSEQPPGNQTDNVAALGLTILSNPALTLSTVDDYTKGVSIDHTTLRLSVSIGLTWALQVRIADDLRYQNNSIPASAIGIQAINLGSRPEIVLSTADQVIASGLASLPILLGTTFRYRTKGGSAFLKPGGTYTATIIFSSTAL</sequence>
<comment type="caution">
    <text evidence="2">The sequence shown here is derived from an EMBL/GenBank/DDBJ whole genome shotgun (WGS) entry which is preliminary data.</text>
</comment>
<keyword evidence="3" id="KW-1185">Reference proteome</keyword>
<feature type="signal peptide" evidence="1">
    <location>
        <begin position="1"/>
        <end position="22"/>
    </location>
</feature>
<protein>
    <submittedName>
        <fullName evidence="2">Uncharacterized protein</fullName>
    </submittedName>
</protein>
<dbReference type="RefSeq" id="WP_207331108.1">
    <property type="nucleotide sequence ID" value="NZ_JAFMYW010000007.1"/>
</dbReference>